<organism evidence="15">
    <name type="scientific">Lamprotornis superbus</name>
    <dbReference type="NCBI Taxonomy" id="245042"/>
    <lineage>
        <taxon>Eukaryota</taxon>
        <taxon>Metazoa</taxon>
        <taxon>Chordata</taxon>
        <taxon>Craniata</taxon>
        <taxon>Vertebrata</taxon>
        <taxon>Euteleostomi</taxon>
        <taxon>Archelosauria</taxon>
        <taxon>Archosauria</taxon>
        <taxon>Dinosauria</taxon>
        <taxon>Saurischia</taxon>
        <taxon>Theropoda</taxon>
        <taxon>Coelurosauria</taxon>
        <taxon>Aves</taxon>
        <taxon>Neognathae</taxon>
        <taxon>Neoaves</taxon>
        <taxon>Telluraves</taxon>
        <taxon>Australaves</taxon>
        <taxon>Passeriformes</taxon>
        <taxon>Sturnidae</taxon>
        <taxon>Lamprotornis</taxon>
    </lineage>
</organism>
<evidence type="ECO:0000256" key="3">
    <source>
        <dbReference type="ARBA" id="ARBA00022946"/>
    </source>
</evidence>
<dbReference type="InterPro" id="IPR027031">
    <property type="entry name" value="Gly-tRNA_synthase/POLG2"/>
</dbReference>
<dbReference type="OrthoDB" id="57698at2759"/>
<dbReference type="InterPro" id="IPR036621">
    <property type="entry name" value="Anticodon-bd_dom_sf"/>
</dbReference>
<dbReference type="PANTHER" id="PTHR10745:SF8">
    <property type="entry name" value="DNA POLYMERASE SUBUNIT GAMMA-2, MITOCHONDRIAL"/>
    <property type="match status" value="1"/>
</dbReference>
<evidence type="ECO:0000313" key="16">
    <source>
        <dbReference type="EMBL" id="KAI1232448.1"/>
    </source>
</evidence>
<comment type="subcellular location">
    <subcellularLocation>
        <location evidence="1">Mitochondrion matrix</location>
        <location evidence="1">Mitochondrion nucleoid</location>
    </subcellularLocation>
</comment>
<evidence type="ECO:0000256" key="5">
    <source>
        <dbReference type="ARBA" id="ARBA00023128"/>
    </source>
</evidence>
<dbReference type="SUPFAM" id="SSF52954">
    <property type="entry name" value="Class II aaRS ABD-related"/>
    <property type="match status" value="1"/>
</dbReference>
<dbReference type="PANTHER" id="PTHR10745">
    <property type="entry name" value="GLYCYL-TRNA SYNTHETASE/DNA POLYMERASE SUBUNIT GAMMA-2"/>
    <property type="match status" value="1"/>
</dbReference>
<feature type="region of interest" description="Disordered" evidence="13">
    <location>
        <begin position="22"/>
        <end position="41"/>
    </location>
</feature>
<evidence type="ECO:0000313" key="17">
    <source>
        <dbReference type="Proteomes" id="UP000618051"/>
    </source>
</evidence>
<dbReference type="CDD" id="cd02426">
    <property type="entry name" value="Pol_gamma_b_Cterm"/>
    <property type="match status" value="1"/>
</dbReference>
<reference evidence="16 17" key="2">
    <citation type="journal article" date="2021" name="J. Hered.">
        <title>Feather Gene Expression Elucidates the Developmental Basis of Plumage Iridescence in African Starlings.</title>
        <authorList>
            <person name="Rubenstein D.R."/>
            <person name="Corvelo A."/>
            <person name="MacManes M.D."/>
            <person name="Maia R."/>
            <person name="Narzisi G."/>
            <person name="Rousaki A."/>
            <person name="Vandenabeele P."/>
            <person name="Shawkey M.D."/>
            <person name="Solomon J."/>
        </authorList>
    </citation>
    <scope>NUCLEOTIDE SEQUENCE [LARGE SCALE GENOMIC DNA]</scope>
    <source>
        <strain evidence="16">SS15</strain>
    </source>
</reference>
<evidence type="ECO:0000256" key="2">
    <source>
        <dbReference type="ARBA" id="ARBA00022705"/>
    </source>
</evidence>
<dbReference type="InterPro" id="IPR042064">
    <property type="entry name" value="POLG2_C"/>
</dbReference>
<dbReference type="GO" id="GO:0003677">
    <property type="term" value="F:DNA binding"/>
    <property type="evidence" value="ECO:0007669"/>
    <property type="project" value="UniProtKB-KW"/>
</dbReference>
<protein>
    <recommendedName>
        <fullName evidence="9">DNA polymerase subunit gamma-2</fullName>
    </recommendedName>
    <alternativeName>
        <fullName evidence="11">Mitochondrial DNA polymerase accessory subunit</fullName>
    </alternativeName>
    <alternativeName>
        <fullName evidence="10">MtPolB</fullName>
    </alternativeName>
    <alternativeName>
        <fullName evidence="12">PolG-beta</fullName>
    </alternativeName>
</protein>
<dbReference type="InterPro" id="IPR045864">
    <property type="entry name" value="aa-tRNA-synth_II/BPL/LPL"/>
</dbReference>
<evidence type="ECO:0000256" key="13">
    <source>
        <dbReference type="SAM" id="MobiDB-lite"/>
    </source>
</evidence>
<accession>A0A835NUR5</accession>
<evidence type="ECO:0000256" key="4">
    <source>
        <dbReference type="ARBA" id="ARBA00023125"/>
    </source>
</evidence>
<comment type="function">
    <text evidence="7">Accessory subunit of DNA polymerase gamma solely responsible for replication of mitochondrial DNA (mtDNA). Acts as an allosteric regulator of the holoenzyme activities. Enhances the polymerase activity and the processivity of POLG by increasing its interactions with the DNA template. Suppresses POLG exonucleolytic proofreading especially toward homopolymeric templates bearing mismatched termini. Binds to single-stranded DNA.</text>
</comment>
<dbReference type="Pfam" id="PF03129">
    <property type="entry name" value="HGTP_anticodon"/>
    <property type="match status" value="1"/>
</dbReference>
<dbReference type="FunFam" id="3.40.50.800:FF:000014">
    <property type="entry name" value="Putative dna polymerase subunit gamma-2 mitochondrial"/>
    <property type="match status" value="1"/>
</dbReference>
<evidence type="ECO:0000256" key="10">
    <source>
        <dbReference type="ARBA" id="ARBA00077312"/>
    </source>
</evidence>
<reference evidence="15" key="1">
    <citation type="submission" date="2020-10" db="EMBL/GenBank/DDBJ databases">
        <title>Feather gene expression reveals the developmental basis of iridescence in African starlings.</title>
        <authorList>
            <person name="Rubenstein D.R."/>
        </authorList>
    </citation>
    <scope>NUCLEOTIDE SEQUENCE</scope>
    <source>
        <strain evidence="15">SS15</strain>
        <tissue evidence="15">Liver</tissue>
    </source>
</reference>
<proteinExistence type="predicted"/>
<dbReference type="Gene3D" id="3.40.50.800">
    <property type="entry name" value="Anticodon-binding domain"/>
    <property type="match status" value="1"/>
</dbReference>
<comment type="caution">
    <text evidence="15">The sequence shown here is derived from an EMBL/GenBank/DDBJ whole genome shotgun (WGS) entry which is preliminary data.</text>
</comment>
<feature type="domain" description="Anticodon-binding" evidence="14">
    <location>
        <begin position="459"/>
        <end position="546"/>
    </location>
</feature>
<evidence type="ECO:0000256" key="8">
    <source>
        <dbReference type="ARBA" id="ARBA00065608"/>
    </source>
</evidence>
<keyword evidence="3" id="KW-0809">Transit peptide</keyword>
<dbReference type="SUPFAM" id="SSF55681">
    <property type="entry name" value="Class II aaRS and biotin synthetases"/>
    <property type="match status" value="1"/>
</dbReference>
<dbReference type="Proteomes" id="UP000618051">
    <property type="component" value="Unassembled WGS sequence"/>
</dbReference>
<evidence type="ECO:0000256" key="7">
    <source>
        <dbReference type="ARBA" id="ARBA00058907"/>
    </source>
</evidence>
<dbReference type="InterPro" id="IPR004154">
    <property type="entry name" value="Anticodon-bd"/>
</dbReference>
<dbReference type="EMBL" id="JADDUC010000038">
    <property type="protein sequence ID" value="KAG0122210.1"/>
    <property type="molecule type" value="Genomic_DNA"/>
</dbReference>
<keyword evidence="5" id="KW-0496">Mitochondrion</keyword>
<dbReference type="EMBL" id="JADDUC020000022">
    <property type="protein sequence ID" value="KAI1232448.1"/>
    <property type="molecule type" value="Genomic_DNA"/>
</dbReference>
<gene>
    <name evidence="16" type="ORF">IHE44_0006911</name>
    <name evidence="15" type="ORF">IHE44_009462</name>
</gene>
<reference evidence="16" key="3">
    <citation type="submission" date="2022-01" db="EMBL/GenBank/DDBJ databases">
        <authorList>
            <person name="Rubenstein D.R."/>
        </authorList>
    </citation>
    <scope>NUCLEOTIDE SEQUENCE</scope>
    <source>
        <strain evidence="16">SS15</strain>
        <tissue evidence="16">Liver</tissue>
    </source>
</reference>
<evidence type="ECO:0000256" key="11">
    <source>
        <dbReference type="ARBA" id="ARBA00080083"/>
    </source>
</evidence>
<keyword evidence="4" id="KW-0238">DNA-binding</keyword>
<evidence type="ECO:0000256" key="6">
    <source>
        <dbReference type="ARBA" id="ARBA00023271"/>
    </source>
</evidence>
<evidence type="ECO:0000259" key="14">
    <source>
        <dbReference type="Pfam" id="PF03129"/>
    </source>
</evidence>
<dbReference type="GO" id="GO:0006264">
    <property type="term" value="P:mitochondrial DNA replication"/>
    <property type="evidence" value="ECO:0007669"/>
    <property type="project" value="UniProtKB-ARBA"/>
</dbReference>
<evidence type="ECO:0000256" key="12">
    <source>
        <dbReference type="ARBA" id="ARBA00083605"/>
    </source>
</evidence>
<evidence type="ECO:0000256" key="9">
    <source>
        <dbReference type="ARBA" id="ARBA00068035"/>
    </source>
</evidence>
<evidence type="ECO:0000313" key="15">
    <source>
        <dbReference type="EMBL" id="KAG0122210.1"/>
    </source>
</evidence>
<evidence type="ECO:0000256" key="1">
    <source>
        <dbReference type="ARBA" id="ARBA00004436"/>
    </source>
</evidence>
<dbReference type="Gene3D" id="3.30.930.10">
    <property type="entry name" value="Bira Bifunctional Protein, Domain 2"/>
    <property type="match status" value="1"/>
</dbReference>
<comment type="subunit">
    <text evidence="8">Heterotrimer composed of a catalytic subunit and a homodimer of accessory subunits (POLG:POLG2).</text>
</comment>
<name>A0A835NUR5_9PASS</name>
<keyword evidence="17" id="KW-1185">Reference proteome</keyword>
<keyword evidence="2" id="KW-0235">DNA replication</keyword>
<sequence length="610" mass="67413">MALGYRQGCRWCGRAALGQPRRRRVPERAQPAGCSARPYSEGGGAAEAAGGAELLEVCWRRHFLRGGAGPLPWSSYLSGRHRGFGPLGAALRANLAAQWWDSALPVREQVFPVDAALHGPPGAPGDAQGLRLLHPETLREALQGCGQNPGGPALEEVLGAAGVLRESLLPGRSRAAPLSLHPAHEFLAGSEAAAFKGFFQLRWCAGNSKNIKNFPVATKIRALSFVGVLAQYASCLELVNRRLPCGLAQIGVCFHSVPENEHSVPGNEQHNKNCTRIGERTTSLLAWFSSPRTAGQWLDYWLRQRLQWWRKVTAASPWGILAYSFMSQGGIVTLFAVGPSNFSSSDFQDEKGRRGFKLHYSFPWGTETIETLKNLGDTELLQMYPGERSKLLGRDGRKNVIPHVLSVNGNLDRGVLAYLFDSLQLAENPLTAKKNSQRKVLKLHPCLAPLKVALDVGKGPTTELRQVCQGLFNELTENGISVWPGYLETVHMSLEHLYTKYDEMGIPFMVLISDGTLENGVVQLRSRDTTMKEMMHISRLKDFLTKYVTSAKNAETWHEQLYSTELTQQGSENSVYCMNSKAVSHPERSCILEEHLLQWISAEGPRNHMD</sequence>
<keyword evidence="6" id="KW-1135">Mitochondrion nucleoid</keyword>
<dbReference type="GO" id="GO:0042645">
    <property type="term" value="C:mitochondrial nucleoid"/>
    <property type="evidence" value="ECO:0007669"/>
    <property type="project" value="UniProtKB-SubCell"/>
</dbReference>
<dbReference type="AlphaFoldDB" id="A0A835NUR5"/>